<dbReference type="Pfam" id="PF00578">
    <property type="entry name" value="AhpC-TSA"/>
    <property type="match status" value="1"/>
</dbReference>
<dbReference type="GO" id="GO:0034599">
    <property type="term" value="P:cellular response to oxidative stress"/>
    <property type="evidence" value="ECO:0007669"/>
    <property type="project" value="TreeGrafter"/>
</dbReference>
<evidence type="ECO:0000256" key="8">
    <source>
        <dbReference type="ARBA" id="ARBA00023284"/>
    </source>
</evidence>
<evidence type="ECO:0000256" key="11">
    <source>
        <dbReference type="ARBA" id="ARBA00041373"/>
    </source>
</evidence>
<dbReference type="CDD" id="cd03017">
    <property type="entry name" value="PRX_BCP"/>
    <property type="match status" value="1"/>
</dbReference>
<comment type="catalytic activity">
    <reaction evidence="12">
        <text>a hydroperoxide + [thioredoxin]-dithiol = an alcohol + [thioredoxin]-disulfide + H2O</text>
        <dbReference type="Rhea" id="RHEA:62620"/>
        <dbReference type="Rhea" id="RHEA-COMP:10698"/>
        <dbReference type="Rhea" id="RHEA-COMP:10700"/>
        <dbReference type="ChEBI" id="CHEBI:15377"/>
        <dbReference type="ChEBI" id="CHEBI:29950"/>
        <dbReference type="ChEBI" id="CHEBI:30879"/>
        <dbReference type="ChEBI" id="CHEBI:35924"/>
        <dbReference type="ChEBI" id="CHEBI:50058"/>
        <dbReference type="EC" id="1.11.1.24"/>
    </reaction>
</comment>
<keyword evidence="7" id="KW-1015">Disulfide bond</keyword>
<dbReference type="InterPro" id="IPR000866">
    <property type="entry name" value="AhpC/TSA"/>
</dbReference>
<dbReference type="RefSeq" id="WP_066195573.1">
    <property type="nucleotide sequence ID" value="NZ_JAMAUX010000001.1"/>
</dbReference>
<dbReference type="PANTHER" id="PTHR42801:SF4">
    <property type="entry name" value="AHPC_TSA FAMILY PROTEIN"/>
    <property type="match status" value="1"/>
</dbReference>
<dbReference type="GO" id="GO:0005737">
    <property type="term" value="C:cytoplasm"/>
    <property type="evidence" value="ECO:0007669"/>
    <property type="project" value="TreeGrafter"/>
</dbReference>
<dbReference type="EMBL" id="PISD01000027">
    <property type="protein sequence ID" value="PKG28656.1"/>
    <property type="molecule type" value="Genomic_DNA"/>
</dbReference>
<dbReference type="SUPFAM" id="SSF52833">
    <property type="entry name" value="Thioredoxin-like"/>
    <property type="match status" value="1"/>
</dbReference>
<keyword evidence="5" id="KW-0049">Antioxidant</keyword>
<dbReference type="AlphaFoldDB" id="A0A2N0ZGN5"/>
<evidence type="ECO:0000256" key="7">
    <source>
        <dbReference type="ARBA" id="ARBA00023157"/>
    </source>
</evidence>
<dbReference type="GO" id="GO:0045454">
    <property type="term" value="P:cell redox homeostasis"/>
    <property type="evidence" value="ECO:0007669"/>
    <property type="project" value="TreeGrafter"/>
</dbReference>
<comment type="subunit">
    <text evidence="2">Monomer.</text>
</comment>
<dbReference type="InterPro" id="IPR050924">
    <property type="entry name" value="Peroxiredoxin_BCP/PrxQ"/>
</dbReference>
<dbReference type="STRING" id="549687.GCA_001636335_00162"/>
<dbReference type="FunFam" id="3.40.30.10:FF:000007">
    <property type="entry name" value="Thioredoxin-dependent thiol peroxidase"/>
    <property type="match status" value="1"/>
</dbReference>
<comment type="similarity">
    <text evidence="10">Belongs to the peroxiredoxin family. BCP/PrxQ subfamily.</text>
</comment>
<feature type="domain" description="Thioredoxin" evidence="14">
    <location>
        <begin position="3"/>
        <end position="156"/>
    </location>
</feature>
<dbReference type="NCBIfam" id="NF006960">
    <property type="entry name" value="PRK09437.1"/>
    <property type="match status" value="1"/>
</dbReference>
<evidence type="ECO:0000256" key="12">
    <source>
        <dbReference type="ARBA" id="ARBA00049091"/>
    </source>
</evidence>
<dbReference type="InterPro" id="IPR024706">
    <property type="entry name" value="Peroxiredoxin_AhpC-typ"/>
</dbReference>
<accession>A0A2N0ZGN5</accession>
<dbReference type="Gene3D" id="3.40.30.10">
    <property type="entry name" value="Glutaredoxin"/>
    <property type="match status" value="1"/>
</dbReference>
<reference evidence="15 16" key="1">
    <citation type="journal article" date="2010" name="Int. J. Syst. Evol. Microbiol.">
        <title>Bacillus horneckiae sp. nov., isolated from a spacecraft-assembly clean room.</title>
        <authorList>
            <person name="Vaishampayan P."/>
            <person name="Probst A."/>
            <person name="Krishnamurthi S."/>
            <person name="Ghosh S."/>
            <person name="Osman S."/>
            <person name="McDowall A."/>
            <person name="Ruckmani A."/>
            <person name="Mayilraj S."/>
            <person name="Venkateswaran K."/>
        </authorList>
    </citation>
    <scope>NUCLEOTIDE SEQUENCE [LARGE SCALE GENOMIC DNA]</scope>
    <source>
        <strain evidence="16">1PO1SC</strain>
    </source>
</reference>
<evidence type="ECO:0000256" key="4">
    <source>
        <dbReference type="ARBA" id="ARBA00022559"/>
    </source>
</evidence>
<dbReference type="EC" id="1.11.1.24" evidence="3"/>
<dbReference type="InterPro" id="IPR036249">
    <property type="entry name" value="Thioredoxin-like_sf"/>
</dbReference>
<evidence type="ECO:0000256" key="9">
    <source>
        <dbReference type="ARBA" id="ARBA00032824"/>
    </source>
</evidence>
<dbReference type="InterPro" id="IPR013766">
    <property type="entry name" value="Thioredoxin_domain"/>
</dbReference>
<evidence type="ECO:0000256" key="10">
    <source>
        <dbReference type="ARBA" id="ARBA00038489"/>
    </source>
</evidence>
<keyword evidence="4 15" id="KW-0575">Peroxidase</keyword>
<feature type="active site" description="Cysteine sulfenic acid (-SOH) intermediate; for peroxidase activity" evidence="13">
    <location>
        <position position="45"/>
    </location>
</feature>
<evidence type="ECO:0000313" key="16">
    <source>
        <dbReference type="Proteomes" id="UP000233343"/>
    </source>
</evidence>
<evidence type="ECO:0000256" key="2">
    <source>
        <dbReference type="ARBA" id="ARBA00011245"/>
    </source>
</evidence>
<keyword evidence="8" id="KW-0676">Redox-active center</keyword>
<dbReference type="PIRSF" id="PIRSF000239">
    <property type="entry name" value="AHPC"/>
    <property type="match status" value="1"/>
</dbReference>
<sequence>MTTNIGELAPGFSLKGSNGETVNLTDFRGKNVVLYFYPKDMTPGCTTQACDFRDNHEKFEQLETVILGVSPDPLNRHDKFIEKHGLPFILLADEDHQAAEAYDVWKLKKNFGKEYMGIERSTFIINKDGRLVKEWRKVKVKGHVEDALSYINEHLSHRSKL</sequence>
<comment type="caution">
    <text evidence="15">The sequence shown here is derived from an EMBL/GenBank/DDBJ whole genome shotgun (WGS) entry which is preliminary data.</text>
</comment>
<evidence type="ECO:0000313" key="15">
    <source>
        <dbReference type="EMBL" id="PKG28656.1"/>
    </source>
</evidence>
<evidence type="ECO:0000256" key="5">
    <source>
        <dbReference type="ARBA" id="ARBA00022862"/>
    </source>
</evidence>
<keyword evidence="16" id="KW-1185">Reference proteome</keyword>
<organism evidence="15 16">
    <name type="scientific">Cytobacillus horneckiae</name>
    <dbReference type="NCBI Taxonomy" id="549687"/>
    <lineage>
        <taxon>Bacteria</taxon>
        <taxon>Bacillati</taxon>
        <taxon>Bacillota</taxon>
        <taxon>Bacilli</taxon>
        <taxon>Bacillales</taxon>
        <taxon>Bacillaceae</taxon>
        <taxon>Cytobacillus</taxon>
    </lineage>
</organism>
<comment type="function">
    <text evidence="1">Thiol-specific peroxidase that catalyzes the reduction of hydrogen peroxide and organic hydroperoxides to water and alcohols, respectively. Plays a role in cell protection against oxidative stress by detoxifying peroxides and as sensor of hydrogen peroxide-mediated signaling events.</text>
</comment>
<dbReference type="PROSITE" id="PS51352">
    <property type="entry name" value="THIOREDOXIN_2"/>
    <property type="match status" value="1"/>
</dbReference>
<evidence type="ECO:0000256" key="6">
    <source>
        <dbReference type="ARBA" id="ARBA00023002"/>
    </source>
</evidence>
<proteinExistence type="inferred from homology"/>
<evidence type="ECO:0000256" key="13">
    <source>
        <dbReference type="PIRSR" id="PIRSR000239-1"/>
    </source>
</evidence>
<dbReference type="PANTHER" id="PTHR42801">
    <property type="entry name" value="THIOREDOXIN-DEPENDENT PEROXIDE REDUCTASE"/>
    <property type="match status" value="1"/>
</dbReference>
<gene>
    <name evidence="15" type="ORF">CWS20_12995</name>
</gene>
<evidence type="ECO:0000256" key="3">
    <source>
        <dbReference type="ARBA" id="ARBA00013017"/>
    </source>
</evidence>
<dbReference type="Proteomes" id="UP000233343">
    <property type="component" value="Unassembled WGS sequence"/>
</dbReference>
<name>A0A2N0ZGN5_9BACI</name>
<dbReference type="GO" id="GO:0008379">
    <property type="term" value="F:thioredoxin peroxidase activity"/>
    <property type="evidence" value="ECO:0007669"/>
    <property type="project" value="TreeGrafter"/>
</dbReference>
<evidence type="ECO:0000259" key="14">
    <source>
        <dbReference type="PROSITE" id="PS51352"/>
    </source>
</evidence>
<protein>
    <recommendedName>
        <fullName evidence="3">thioredoxin-dependent peroxiredoxin</fullName>
        <ecNumber evidence="3">1.11.1.24</ecNumber>
    </recommendedName>
    <alternativeName>
        <fullName evidence="11">Bacterioferritin comigratory protein</fullName>
    </alternativeName>
    <alternativeName>
        <fullName evidence="9">Thioredoxin peroxidase</fullName>
    </alternativeName>
</protein>
<evidence type="ECO:0000256" key="1">
    <source>
        <dbReference type="ARBA" id="ARBA00003330"/>
    </source>
</evidence>
<keyword evidence="6" id="KW-0560">Oxidoreductase</keyword>